<comment type="caution">
    <text evidence="2">The sequence shown here is derived from an EMBL/GenBank/DDBJ whole genome shotgun (WGS) entry which is preliminary data.</text>
</comment>
<feature type="region of interest" description="Disordered" evidence="1">
    <location>
        <begin position="37"/>
        <end position="62"/>
    </location>
</feature>
<sequence length="122" mass="14138">MKACRRRDQGRRNSPLRWHTHGCAIADINLLPANRRTAEKGPAALKIQHHHDRQHRDPLRPSRTLRQVAVNRLLSGAPGSHILRCRYELTRPFTLPADEASWLHTRDQRSLLLLLSNRTPRI</sequence>
<evidence type="ECO:0000313" key="3">
    <source>
        <dbReference type="Proteomes" id="UP001066276"/>
    </source>
</evidence>
<reference evidence="2" key="1">
    <citation type="journal article" date="2022" name="bioRxiv">
        <title>Sequencing and chromosome-scale assembly of the giantPleurodeles waltlgenome.</title>
        <authorList>
            <person name="Brown T."/>
            <person name="Elewa A."/>
            <person name="Iarovenko S."/>
            <person name="Subramanian E."/>
            <person name="Araus A.J."/>
            <person name="Petzold A."/>
            <person name="Susuki M."/>
            <person name="Suzuki K.-i.T."/>
            <person name="Hayashi T."/>
            <person name="Toyoda A."/>
            <person name="Oliveira C."/>
            <person name="Osipova E."/>
            <person name="Leigh N.D."/>
            <person name="Simon A."/>
            <person name="Yun M.H."/>
        </authorList>
    </citation>
    <scope>NUCLEOTIDE SEQUENCE</scope>
    <source>
        <strain evidence="2">20211129_DDA</strain>
        <tissue evidence="2">Liver</tissue>
    </source>
</reference>
<evidence type="ECO:0000313" key="2">
    <source>
        <dbReference type="EMBL" id="KAJ1154892.1"/>
    </source>
</evidence>
<accession>A0AAV7RTL4</accession>
<organism evidence="2 3">
    <name type="scientific">Pleurodeles waltl</name>
    <name type="common">Iberian ribbed newt</name>
    <dbReference type="NCBI Taxonomy" id="8319"/>
    <lineage>
        <taxon>Eukaryota</taxon>
        <taxon>Metazoa</taxon>
        <taxon>Chordata</taxon>
        <taxon>Craniata</taxon>
        <taxon>Vertebrata</taxon>
        <taxon>Euteleostomi</taxon>
        <taxon>Amphibia</taxon>
        <taxon>Batrachia</taxon>
        <taxon>Caudata</taxon>
        <taxon>Salamandroidea</taxon>
        <taxon>Salamandridae</taxon>
        <taxon>Pleurodelinae</taxon>
        <taxon>Pleurodeles</taxon>
    </lineage>
</organism>
<dbReference type="Proteomes" id="UP001066276">
    <property type="component" value="Chromosome 5"/>
</dbReference>
<gene>
    <name evidence="2" type="ORF">NDU88_007635</name>
</gene>
<name>A0AAV7RTL4_PLEWA</name>
<evidence type="ECO:0000256" key="1">
    <source>
        <dbReference type="SAM" id="MobiDB-lite"/>
    </source>
</evidence>
<dbReference type="EMBL" id="JANPWB010000009">
    <property type="protein sequence ID" value="KAJ1154892.1"/>
    <property type="molecule type" value="Genomic_DNA"/>
</dbReference>
<protein>
    <submittedName>
        <fullName evidence="2">Uncharacterized protein</fullName>
    </submittedName>
</protein>
<proteinExistence type="predicted"/>
<keyword evidence="3" id="KW-1185">Reference proteome</keyword>
<dbReference type="AlphaFoldDB" id="A0AAV7RTL4"/>